<evidence type="ECO:0000256" key="2">
    <source>
        <dbReference type="ARBA" id="ARBA00022692"/>
    </source>
</evidence>
<feature type="transmembrane region" description="Helical" evidence="6">
    <location>
        <begin position="399"/>
        <end position="420"/>
    </location>
</feature>
<dbReference type="STRING" id="151549.A0A4C1UMD9"/>
<evidence type="ECO:0000313" key="8">
    <source>
        <dbReference type="Proteomes" id="UP000299102"/>
    </source>
</evidence>
<dbReference type="SUPFAM" id="SSF103473">
    <property type="entry name" value="MFS general substrate transporter"/>
    <property type="match status" value="1"/>
</dbReference>
<feature type="transmembrane region" description="Helical" evidence="6">
    <location>
        <begin position="245"/>
        <end position="266"/>
    </location>
</feature>
<dbReference type="GO" id="GO:0016020">
    <property type="term" value="C:membrane"/>
    <property type="evidence" value="ECO:0007669"/>
    <property type="project" value="UniProtKB-SubCell"/>
</dbReference>
<evidence type="ECO:0000256" key="6">
    <source>
        <dbReference type="SAM" id="Phobius"/>
    </source>
</evidence>
<gene>
    <name evidence="7" type="primary">Tret1</name>
    <name evidence="7" type="ORF">EVAR_102850_1</name>
</gene>
<sequence length="612" mass="67548">MSDVPGPSKRFSTDNSSFSLAKKRRKINQDSSLDESDCSSEEADYSQCNDEDQSDTSEGSGTSIFDILTQSKCCRGRRGQSPPPETTYSIIQSKRYEHSSRLHSQRIPDGPYRETPQPHPVRTADHLGVDHNRYCAKREYDLLRKLTSCIQEQLTLALDSSPRRVCIGLGSGILGAPVRVYTCEVSQPHLRGMLGALASVGISCGILIQLNDDDGVRGLIGPGTPVLRPACPYGKDGTAGSATSWQVLAGVSTTVPILALLGVLFLPESPNYLLTRNEKARAQSSLARLRGSTFNVDEEIQRMIAFKEKNKVEPLKQPCEIIRALLAPSALKPFAILALYFILFQWCGVNTIIFYAVDIFKKSGASLDKYTATITLGVVRMIFTIAGCVLSRHCGRRPLTFISAIGCGTTMLAFGTYMYYCQYWKSAGIEPVATWVPVACVLIFMMACSIGYLVVPWLMIGEVYPTQVRGIIGGMTTCVAHLSVFSVVKLYPFAKSVLDEHGVFWMYGTISILAIIFFYFFLPETKGHTLQEIEDYFCGRRKNLGNPRASQNSLPEMNDCETKLWLRGCTVTSSLAVSFLAVCRVEALTLATPAHNYHDGPGLNKRQQISEY</sequence>
<dbReference type="AlphaFoldDB" id="A0A4C1UMD9"/>
<dbReference type="InterPro" id="IPR050549">
    <property type="entry name" value="MFS_Trehalose_Transporter"/>
</dbReference>
<dbReference type="EMBL" id="BGZK01000196">
    <property type="protein sequence ID" value="GBP27598.1"/>
    <property type="molecule type" value="Genomic_DNA"/>
</dbReference>
<protein>
    <submittedName>
        <fullName evidence="7">Facilitated trehalose transporter Tret1</fullName>
    </submittedName>
</protein>
<dbReference type="Proteomes" id="UP000299102">
    <property type="component" value="Unassembled WGS sequence"/>
</dbReference>
<feature type="transmembrane region" description="Helical" evidence="6">
    <location>
        <begin position="369"/>
        <end position="390"/>
    </location>
</feature>
<feature type="transmembrane region" description="Helical" evidence="6">
    <location>
        <begin position="432"/>
        <end position="459"/>
    </location>
</feature>
<keyword evidence="2 6" id="KW-0812">Transmembrane</keyword>
<comment type="subcellular location">
    <subcellularLocation>
        <location evidence="1">Membrane</location>
    </subcellularLocation>
</comment>
<dbReference type="InterPro" id="IPR005828">
    <property type="entry name" value="MFS_sugar_transport-like"/>
</dbReference>
<feature type="transmembrane region" description="Helical" evidence="6">
    <location>
        <begin position="471"/>
        <end position="491"/>
    </location>
</feature>
<organism evidence="7 8">
    <name type="scientific">Eumeta variegata</name>
    <name type="common">Bagworm moth</name>
    <name type="synonym">Eumeta japonica</name>
    <dbReference type="NCBI Taxonomy" id="151549"/>
    <lineage>
        <taxon>Eukaryota</taxon>
        <taxon>Metazoa</taxon>
        <taxon>Ecdysozoa</taxon>
        <taxon>Arthropoda</taxon>
        <taxon>Hexapoda</taxon>
        <taxon>Insecta</taxon>
        <taxon>Pterygota</taxon>
        <taxon>Neoptera</taxon>
        <taxon>Endopterygota</taxon>
        <taxon>Lepidoptera</taxon>
        <taxon>Glossata</taxon>
        <taxon>Ditrysia</taxon>
        <taxon>Tineoidea</taxon>
        <taxon>Psychidae</taxon>
        <taxon>Oiketicinae</taxon>
        <taxon>Eumeta</taxon>
    </lineage>
</organism>
<name>A0A4C1UMD9_EUMVA</name>
<feature type="transmembrane region" description="Helical" evidence="6">
    <location>
        <begin position="334"/>
        <end position="357"/>
    </location>
</feature>
<evidence type="ECO:0000313" key="7">
    <source>
        <dbReference type="EMBL" id="GBP27598.1"/>
    </source>
</evidence>
<proteinExistence type="predicted"/>
<feature type="compositionally biased region" description="Acidic residues" evidence="5">
    <location>
        <begin position="32"/>
        <end position="55"/>
    </location>
</feature>
<dbReference type="PANTHER" id="PTHR48021:SF7">
    <property type="entry name" value="RH09188P"/>
    <property type="match status" value="1"/>
</dbReference>
<comment type="caution">
    <text evidence="7">The sequence shown here is derived from an EMBL/GenBank/DDBJ whole genome shotgun (WGS) entry which is preliminary data.</text>
</comment>
<feature type="region of interest" description="Disordered" evidence="5">
    <location>
        <begin position="1"/>
        <end position="62"/>
    </location>
</feature>
<keyword evidence="8" id="KW-1185">Reference proteome</keyword>
<dbReference type="Pfam" id="PF00083">
    <property type="entry name" value="Sugar_tr"/>
    <property type="match status" value="1"/>
</dbReference>
<accession>A0A4C1UMD9</accession>
<evidence type="ECO:0000256" key="4">
    <source>
        <dbReference type="ARBA" id="ARBA00023136"/>
    </source>
</evidence>
<feature type="region of interest" description="Disordered" evidence="5">
    <location>
        <begin position="74"/>
        <end position="114"/>
    </location>
</feature>
<dbReference type="OrthoDB" id="6612291at2759"/>
<keyword evidence="4 6" id="KW-0472">Membrane</keyword>
<keyword evidence="3 6" id="KW-1133">Transmembrane helix</keyword>
<dbReference type="GO" id="GO:0022857">
    <property type="term" value="F:transmembrane transporter activity"/>
    <property type="evidence" value="ECO:0007669"/>
    <property type="project" value="InterPro"/>
</dbReference>
<dbReference type="PANTHER" id="PTHR48021">
    <property type="match status" value="1"/>
</dbReference>
<evidence type="ECO:0000256" key="5">
    <source>
        <dbReference type="SAM" id="MobiDB-lite"/>
    </source>
</evidence>
<evidence type="ECO:0000256" key="3">
    <source>
        <dbReference type="ARBA" id="ARBA00022989"/>
    </source>
</evidence>
<reference evidence="7 8" key="1">
    <citation type="journal article" date="2019" name="Commun. Biol.">
        <title>The bagworm genome reveals a unique fibroin gene that provides high tensile strength.</title>
        <authorList>
            <person name="Kono N."/>
            <person name="Nakamura H."/>
            <person name="Ohtoshi R."/>
            <person name="Tomita M."/>
            <person name="Numata K."/>
            <person name="Arakawa K."/>
        </authorList>
    </citation>
    <scope>NUCLEOTIDE SEQUENCE [LARGE SCALE GENOMIC DNA]</scope>
</reference>
<dbReference type="Gene3D" id="1.20.1250.20">
    <property type="entry name" value="MFS general substrate transporter like domains"/>
    <property type="match status" value="1"/>
</dbReference>
<dbReference type="InterPro" id="IPR036259">
    <property type="entry name" value="MFS_trans_sf"/>
</dbReference>
<evidence type="ECO:0000256" key="1">
    <source>
        <dbReference type="ARBA" id="ARBA00004370"/>
    </source>
</evidence>
<feature type="transmembrane region" description="Helical" evidence="6">
    <location>
        <begin position="503"/>
        <end position="522"/>
    </location>
</feature>